<protein>
    <submittedName>
        <fullName evidence="1">Uncharacterized protein</fullName>
    </submittedName>
</protein>
<reference evidence="1" key="1">
    <citation type="submission" date="2018-05" db="EMBL/GenBank/DDBJ databases">
        <authorList>
            <person name="Lanie J.A."/>
            <person name="Ng W.-L."/>
            <person name="Kazmierczak K.M."/>
            <person name="Andrzejewski T.M."/>
            <person name="Davidsen T.M."/>
            <person name="Wayne K.J."/>
            <person name="Tettelin H."/>
            <person name="Glass J.I."/>
            <person name="Rusch D."/>
            <person name="Podicherti R."/>
            <person name="Tsui H.-C.T."/>
            <person name="Winkler M.E."/>
        </authorList>
    </citation>
    <scope>NUCLEOTIDE SEQUENCE</scope>
</reference>
<accession>A0A382D5Q4</accession>
<sequence>MRLEVFLGGLNCMSVLGAFTIPPETTESKNIK</sequence>
<dbReference type="AlphaFoldDB" id="A0A382D5Q4"/>
<name>A0A382D5Q4_9ZZZZ</name>
<gene>
    <name evidence="1" type="ORF">METZ01_LOCUS186198</name>
</gene>
<dbReference type="EMBL" id="UINC01037603">
    <property type="protein sequence ID" value="SVB33344.1"/>
    <property type="molecule type" value="Genomic_DNA"/>
</dbReference>
<evidence type="ECO:0000313" key="1">
    <source>
        <dbReference type="EMBL" id="SVB33344.1"/>
    </source>
</evidence>
<proteinExistence type="predicted"/>
<organism evidence="1">
    <name type="scientific">marine metagenome</name>
    <dbReference type="NCBI Taxonomy" id="408172"/>
    <lineage>
        <taxon>unclassified sequences</taxon>
        <taxon>metagenomes</taxon>
        <taxon>ecological metagenomes</taxon>
    </lineage>
</organism>